<feature type="transmembrane region" description="Helical" evidence="8">
    <location>
        <begin position="124"/>
        <end position="145"/>
    </location>
</feature>
<dbReference type="GO" id="GO:0055085">
    <property type="term" value="P:transmembrane transport"/>
    <property type="evidence" value="ECO:0007669"/>
    <property type="project" value="InterPro"/>
</dbReference>
<dbReference type="InterPro" id="IPR038770">
    <property type="entry name" value="Na+/solute_symporter_sf"/>
</dbReference>
<feature type="transmembrane region" description="Helical" evidence="8">
    <location>
        <begin position="64"/>
        <end position="83"/>
    </location>
</feature>
<evidence type="ECO:0000256" key="7">
    <source>
        <dbReference type="ARBA" id="ARBA00023136"/>
    </source>
</evidence>
<name>A0A1X3DA16_9NEIS</name>
<evidence type="ECO:0000256" key="8">
    <source>
        <dbReference type="SAM" id="Phobius"/>
    </source>
</evidence>
<dbReference type="Pfam" id="PF03547">
    <property type="entry name" value="Mem_trans"/>
    <property type="match status" value="1"/>
</dbReference>
<keyword evidence="3" id="KW-0813">Transport</keyword>
<evidence type="ECO:0000256" key="3">
    <source>
        <dbReference type="ARBA" id="ARBA00022448"/>
    </source>
</evidence>
<dbReference type="OrthoDB" id="3435874at2"/>
<keyword evidence="10" id="KW-1185">Reference proteome</keyword>
<protein>
    <submittedName>
        <fullName evidence="9">Transporter</fullName>
    </submittedName>
</protein>
<keyword evidence="7 8" id="KW-0472">Membrane</keyword>
<proteinExistence type="inferred from homology"/>
<evidence type="ECO:0000256" key="1">
    <source>
        <dbReference type="ARBA" id="ARBA00004651"/>
    </source>
</evidence>
<evidence type="ECO:0000313" key="10">
    <source>
        <dbReference type="Proteomes" id="UP000193118"/>
    </source>
</evidence>
<dbReference type="Proteomes" id="UP000193118">
    <property type="component" value="Unassembled WGS sequence"/>
</dbReference>
<dbReference type="RefSeq" id="WP_085365976.1">
    <property type="nucleotide sequence ID" value="NZ_CAUJPZ010000051.1"/>
</dbReference>
<dbReference type="GO" id="GO:0005886">
    <property type="term" value="C:plasma membrane"/>
    <property type="evidence" value="ECO:0007669"/>
    <property type="project" value="UniProtKB-SubCell"/>
</dbReference>
<evidence type="ECO:0000256" key="2">
    <source>
        <dbReference type="ARBA" id="ARBA00010145"/>
    </source>
</evidence>
<evidence type="ECO:0000256" key="4">
    <source>
        <dbReference type="ARBA" id="ARBA00022475"/>
    </source>
</evidence>
<feature type="transmembrane region" description="Helical" evidence="8">
    <location>
        <begin position="166"/>
        <end position="186"/>
    </location>
</feature>
<dbReference type="PANTHER" id="PTHR36838">
    <property type="entry name" value="AUXIN EFFLUX CARRIER FAMILY PROTEIN"/>
    <property type="match status" value="1"/>
</dbReference>
<gene>
    <name evidence="9" type="ORF">BWD09_06955</name>
</gene>
<sequence length="307" mass="32750">MFAILSITAPVFIIIGMGYFAARFDFFTREQFAGMGKFVVRIGMPMLVFSAIATRPIADVLKADYLYGYALASLLAFLAGWLVSRRRGQDKVLAVLNGLGTGMSNTGFIGYPLLLMAVGAPAGVFFAMNALIENILILPLMFVLIDLAKGGHADITATLLRIAKNLLKNPIIMALLIALVFAVGNIHVPAVLEKLSAMLASATSPLALFVIGSSLYGLEIRGNIKDISFIAAGKLLLFPALVVVCLRLFGADKDTLFAGALLASVPMASMYAIFGQQYGFERQTAAAMLAVTIISFFSVSLVLLLGH</sequence>
<dbReference type="PANTHER" id="PTHR36838:SF3">
    <property type="entry name" value="TRANSPORTER AUXIN EFFLUX CARRIER EC FAMILY"/>
    <property type="match status" value="1"/>
</dbReference>
<dbReference type="STRING" id="194197.BWD09_06955"/>
<reference evidence="10" key="1">
    <citation type="submission" date="2017-01" db="EMBL/GenBank/DDBJ databases">
        <authorList>
            <person name="Wolfgang W.J."/>
            <person name="Cole J."/>
            <person name="Wroblewski D."/>
            <person name="Mcginnis J."/>
            <person name="Musser K.A."/>
        </authorList>
    </citation>
    <scope>NUCLEOTIDE SEQUENCE [LARGE SCALE GENOMIC DNA]</scope>
    <source>
        <strain evidence="10">DSM 19151</strain>
    </source>
</reference>
<dbReference type="EMBL" id="MTBO01000014">
    <property type="protein sequence ID" value="OSI16730.1"/>
    <property type="molecule type" value="Genomic_DNA"/>
</dbReference>
<comment type="caution">
    <text evidence="9">The sequence shown here is derived from an EMBL/GenBank/DDBJ whole genome shotgun (WGS) entry which is preliminary data.</text>
</comment>
<dbReference type="InterPro" id="IPR004776">
    <property type="entry name" value="Mem_transp_PIN-like"/>
</dbReference>
<dbReference type="Gene3D" id="1.20.1530.20">
    <property type="match status" value="1"/>
</dbReference>
<feature type="transmembrane region" description="Helical" evidence="8">
    <location>
        <begin position="6"/>
        <end position="26"/>
    </location>
</feature>
<feature type="transmembrane region" description="Helical" evidence="8">
    <location>
        <begin position="198"/>
        <end position="218"/>
    </location>
</feature>
<evidence type="ECO:0000256" key="6">
    <source>
        <dbReference type="ARBA" id="ARBA00022989"/>
    </source>
</evidence>
<feature type="transmembrane region" description="Helical" evidence="8">
    <location>
        <begin position="230"/>
        <end position="250"/>
    </location>
</feature>
<comment type="subcellular location">
    <subcellularLocation>
        <location evidence="1">Cell membrane</location>
        <topology evidence="1">Multi-pass membrane protein</topology>
    </subcellularLocation>
</comment>
<feature type="transmembrane region" description="Helical" evidence="8">
    <location>
        <begin position="95"/>
        <end position="118"/>
    </location>
</feature>
<accession>A0A1X3DA16</accession>
<feature type="transmembrane region" description="Helical" evidence="8">
    <location>
        <begin position="286"/>
        <end position="306"/>
    </location>
</feature>
<feature type="transmembrane region" description="Helical" evidence="8">
    <location>
        <begin position="256"/>
        <end position="274"/>
    </location>
</feature>
<evidence type="ECO:0000313" key="9">
    <source>
        <dbReference type="EMBL" id="OSI16730.1"/>
    </source>
</evidence>
<dbReference type="GeneID" id="94580816"/>
<organism evidence="9 10">
    <name type="scientific">Neisseria dentiae</name>
    <dbReference type="NCBI Taxonomy" id="194197"/>
    <lineage>
        <taxon>Bacteria</taxon>
        <taxon>Pseudomonadati</taxon>
        <taxon>Pseudomonadota</taxon>
        <taxon>Betaproteobacteria</taxon>
        <taxon>Neisseriales</taxon>
        <taxon>Neisseriaceae</taxon>
        <taxon>Neisseria</taxon>
    </lineage>
</organism>
<comment type="similarity">
    <text evidence="2">Belongs to the auxin efflux carrier (TC 2.A.69) family.</text>
</comment>
<evidence type="ECO:0000256" key="5">
    <source>
        <dbReference type="ARBA" id="ARBA00022692"/>
    </source>
</evidence>
<keyword evidence="6 8" id="KW-1133">Transmembrane helix</keyword>
<keyword evidence="5 8" id="KW-0812">Transmembrane</keyword>
<keyword evidence="4" id="KW-1003">Cell membrane</keyword>
<feature type="transmembrane region" description="Helical" evidence="8">
    <location>
        <begin position="38"/>
        <end position="58"/>
    </location>
</feature>
<dbReference type="AlphaFoldDB" id="A0A1X3DA16"/>